<keyword evidence="3" id="KW-0812">Transmembrane</keyword>
<reference evidence="5 6" key="1">
    <citation type="submission" date="2020-06" db="EMBL/GenBank/DDBJ databases">
        <title>Mogibacterium timidum strain W9173 genomic sequence.</title>
        <authorList>
            <person name="Wade W.G."/>
            <person name="Johnston C.D."/>
            <person name="Chen T."/>
            <person name="Dewhirst F.E."/>
        </authorList>
    </citation>
    <scope>NUCLEOTIDE SEQUENCE [LARGE SCALE GENOMIC DNA]</scope>
    <source>
        <strain evidence="5 6">W9173</strain>
    </source>
</reference>
<feature type="transmembrane region" description="Helical" evidence="3">
    <location>
        <begin position="81"/>
        <end position="101"/>
    </location>
</feature>
<dbReference type="Gene3D" id="1.10.10.1320">
    <property type="entry name" value="Anti-sigma factor, zinc-finger domain"/>
    <property type="match status" value="1"/>
</dbReference>
<dbReference type="Proteomes" id="UP000526307">
    <property type="component" value="Unassembled WGS sequence"/>
</dbReference>
<evidence type="ECO:0000313" key="5">
    <source>
        <dbReference type="EMBL" id="NWO24008.1"/>
    </source>
</evidence>
<keyword evidence="3" id="KW-1133">Transmembrane helix</keyword>
<accession>A0A7Y8VSX1</accession>
<evidence type="ECO:0000313" key="6">
    <source>
        <dbReference type="Proteomes" id="UP000526307"/>
    </source>
</evidence>
<dbReference type="AlphaFoldDB" id="A0A7Y8VSX1"/>
<dbReference type="InterPro" id="IPR041916">
    <property type="entry name" value="Anti_sigma_zinc_sf"/>
</dbReference>
<protein>
    <recommendedName>
        <fullName evidence="2">Anti-sigma-W factor RsiW</fullName>
    </recommendedName>
</protein>
<keyword evidence="6" id="KW-1185">Reference proteome</keyword>
<evidence type="ECO:0000256" key="2">
    <source>
        <dbReference type="ARBA" id="ARBA00024438"/>
    </source>
</evidence>
<keyword evidence="3" id="KW-0472">Membrane</keyword>
<dbReference type="EMBL" id="JABXYR010000002">
    <property type="protein sequence ID" value="NWO24008.1"/>
    <property type="molecule type" value="Genomic_DNA"/>
</dbReference>
<proteinExistence type="inferred from homology"/>
<dbReference type="InterPro" id="IPR027383">
    <property type="entry name" value="Znf_put"/>
</dbReference>
<dbReference type="RefSeq" id="WP_178978813.1">
    <property type="nucleotide sequence ID" value="NZ_CAUUGE010000048.1"/>
</dbReference>
<dbReference type="Pfam" id="PF13490">
    <property type="entry name" value="zf-HC2"/>
    <property type="match status" value="1"/>
</dbReference>
<name>A0A7Y8VSX1_9FIRM</name>
<sequence length="246" mass="28527">MKISCDVARDLMPLYVDDILSEDSVALVLDHTRECDSCRTELERLAGAQLSDSVAETIDEDISLYDSLRKIRRRMSLRQQLTVLITVAVIVIIGATGWYFYDQYELYLPYDKAEITYRDDMLYSGSTGSSHERILSSDLKTMIVVISTTHRSAHDYKKMRYESVLWNGPKRETTYYDTDDKELVANIDKVYYISESGWKDFEKTDDLLKLGIPTEKLQLDKYDKRFEKIKNSSKLIWTKSDGFVGK</sequence>
<evidence type="ECO:0000259" key="4">
    <source>
        <dbReference type="Pfam" id="PF13490"/>
    </source>
</evidence>
<feature type="domain" description="Putative zinc-finger" evidence="4">
    <location>
        <begin position="5"/>
        <end position="39"/>
    </location>
</feature>
<evidence type="ECO:0000256" key="3">
    <source>
        <dbReference type="SAM" id="Phobius"/>
    </source>
</evidence>
<gene>
    <name evidence="5" type="ORF">HW270_08090</name>
</gene>
<organism evidence="5 6">
    <name type="scientific">Mogibacterium timidum</name>
    <dbReference type="NCBI Taxonomy" id="35519"/>
    <lineage>
        <taxon>Bacteria</taxon>
        <taxon>Bacillati</taxon>
        <taxon>Bacillota</taxon>
        <taxon>Clostridia</taxon>
        <taxon>Peptostreptococcales</taxon>
        <taxon>Anaerovoracaceae</taxon>
        <taxon>Mogibacterium</taxon>
    </lineage>
</organism>
<evidence type="ECO:0000256" key="1">
    <source>
        <dbReference type="ARBA" id="ARBA00024353"/>
    </source>
</evidence>
<comment type="similarity">
    <text evidence="1">Belongs to the zinc-associated anti-sigma factor (ZAS) superfamily. Anti-sigma-W factor family.</text>
</comment>
<comment type="caution">
    <text evidence="5">The sequence shown here is derived from an EMBL/GenBank/DDBJ whole genome shotgun (WGS) entry which is preliminary data.</text>
</comment>